<comment type="caution">
    <text evidence="6">The sequence shown here is derived from an EMBL/GenBank/DDBJ whole genome shotgun (WGS) entry which is preliminary data.</text>
</comment>
<dbReference type="Pfam" id="PF13499">
    <property type="entry name" value="EF-hand_7"/>
    <property type="match status" value="1"/>
</dbReference>
<dbReference type="SUPFAM" id="SSF54001">
    <property type="entry name" value="Cysteine proteinases"/>
    <property type="match status" value="1"/>
</dbReference>
<dbReference type="InterPro" id="IPR000938">
    <property type="entry name" value="CAP-Gly_domain"/>
</dbReference>
<evidence type="ECO:0000256" key="1">
    <source>
        <dbReference type="ARBA" id="ARBA00022837"/>
    </source>
</evidence>
<dbReference type="PANTHER" id="PTHR12419:SF11">
    <property type="entry name" value="OTU DOMAIN-CONTAINING PROTEIN DDB_G0284757"/>
    <property type="match status" value="1"/>
</dbReference>
<dbReference type="PROSITE" id="PS50222">
    <property type="entry name" value="EF_HAND_2"/>
    <property type="match status" value="1"/>
</dbReference>
<gene>
    <name evidence="6" type="ORF">PCOR1329_LOCUS3080</name>
</gene>
<dbReference type="InterPro" id="IPR036859">
    <property type="entry name" value="CAP-Gly_dom_sf"/>
</dbReference>
<dbReference type="SUPFAM" id="SSF47473">
    <property type="entry name" value="EF-hand"/>
    <property type="match status" value="1"/>
</dbReference>
<proteinExistence type="predicted"/>
<keyword evidence="1" id="KW-0106">Calcium</keyword>
<dbReference type="EMBL" id="CAUYUJ010000781">
    <property type="protein sequence ID" value="CAK0792516.1"/>
    <property type="molecule type" value="Genomic_DNA"/>
</dbReference>
<dbReference type="Pfam" id="PF01302">
    <property type="entry name" value="CAP_GLY"/>
    <property type="match status" value="1"/>
</dbReference>
<dbReference type="InterPro" id="IPR038765">
    <property type="entry name" value="Papain-like_cys_pep_sf"/>
</dbReference>
<dbReference type="InterPro" id="IPR003323">
    <property type="entry name" value="OTU_dom"/>
</dbReference>
<keyword evidence="7" id="KW-1185">Reference proteome</keyword>
<dbReference type="InterPro" id="IPR002048">
    <property type="entry name" value="EF_hand_dom"/>
</dbReference>
<dbReference type="Proteomes" id="UP001189429">
    <property type="component" value="Unassembled WGS sequence"/>
</dbReference>
<dbReference type="Pfam" id="PF02338">
    <property type="entry name" value="OTU"/>
    <property type="match status" value="1"/>
</dbReference>
<feature type="domain" description="EF-hand" evidence="3">
    <location>
        <begin position="281"/>
        <end position="316"/>
    </location>
</feature>
<dbReference type="PROSITE" id="PS00018">
    <property type="entry name" value="EF_HAND_1"/>
    <property type="match status" value="2"/>
</dbReference>
<accession>A0ABN9PHQ9</accession>
<reference evidence="6" key="1">
    <citation type="submission" date="2023-10" db="EMBL/GenBank/DDBJ databases">
        <authorList>
            <person name="Chen Y."/>
            <person name="Shah S."/>
            <person name="Dougan E. K."/>
            <person name="Thang M."/>
            <person name="Chan C."/>
        </authorList>
    </citation>
    <scope>NUCLEOTIDE SEQUENCE [LARGE SCALE GENOMIC DNA]</scope>
</reference>
<dbReference type="Gene3D" id="3.90.70.80">
    <property type="match status" value="1"/>
</dbReference>
<protein>
    <recommendedName>
        <fullName evidence="8">Calmodulin</fullName>
    </recommendedName>
</protein>
<dbReference type="InterPro" id="IPR050704">
    <property type="entry name" value="Peptidase_C85-like"/>
</dbReference>
<dbReference type="SMART" id="SM01052">
    <property type="entry name" value="CAP_GLY"/>
    <property type="match status" value="1"/>
</dbReference>
<dbReference type="CDD" id="cd00051">
    <property type="entry name" value="EFh"/>
    <property type="match status" value="1"/>
</dbReference>
<dbReference type="PANTHER" id="PTHR12419">
    <property type="entry name" value="OTU DOMAIN CONTAINING PROTEIN"/>
    <property type="match status" value="1"/>
</dbReference>
<evidence type="ECO:0000256" key="2">
    <source>
        <dbReference type="SAM" id="MobiDB-lite"/>
    </source>
</evidence>
<name>A0ABN9PHQ9_9DINO</name>
<dbReference type="Gene3D" id="1.10.238.10">
    <property type="entry name" value="EF-hand"/>
    <property type="match status" value="1"/>
</dbReference>
<dbReference type="InterPro" id="IPR018247">
    <property type="entry name" value="EF_Hand_1_Ca_BS"/>
</dbReference>
<organism evidence="6 7">
    <name type="scientific">Prorocentrum cordatum</name>
    <dbReference type="NCBI Taxonomy" id="2364126"/>
    <lineage>
        <taxon>Eukaryota</taxon>
        <taxon>Sar</taxon>
        <taxon>Alveolata</taxon>
        <taxon>Dinophyceae</taxon>
        <taxon>Prorocentrales</taxon>
        <taxon>Prorocentraceae</taxon>
        <taxon>Prorocentrum</taxon>
    </lineage>
</organism>
<evidence type="ECO:0000259" key="5">
    <source>
        <dbReference type="PROSITE" id="PS50802"/>
    </source>
</evidence>
<feature type="domain" description="CAP-Gly" evidence="4">
    <location>
        <begin position="44"/>
        <end position="86"/>
    </location>
</feature>
<dbReference type="InterPro" id="IPR011992">
    <property type="entry name" value="EF-hand-dom_pair"/>
</dbReference>
<evidence type="ECO:0000313" key="7">
    <source>
        <dbReference type="Proteomes" id="UP001189429"/>
    </source>
</evidence>
<dbReference type="Gene3D" id="2.30.30.190">
    <property type="entry name" value="CAP Gly-rich-like domain"/>
    <property type="match status" value="1"/>
</dbReference>
<feature type="domain" description="OTU" evidence="5">
    <location>
        <begin position="346"/>
        <end position="486"/>
    </location>
</feature>
<dbReference type="SUPFAM" id="SSF74924">
    <property type="entry name" value="Cap-Gly domain"/>
    <property type="match status" value="1"/>
</dbReference>
<evidence type="ECO:0000259" key="3">
    <source>
        <dbReference type="PROSITE" id="PS50222"/>
    </source>
</evidence>
<dbReference type="PROSITE" id="PS50245">
    <property type="entry name" value="CAP_GLY_2"/>
    <property type="match status" value="1"/>
</dbReference>
<feature type="region of interest" description="Disordered" evidence="2">
    <location>
        <begin position="1"/>
        <end position="21"/>
    </location>
</feature>
<evidence type="ECO:0000313" key="6">
    <source>
        <dbReference type="EMBL" id="CAK0792516.1"/>
    </source>
</evidence>
<feature type="compositionally biased region" description="Low complexity" evidence="2">
    <location>
        <begin position="1"/>
        <end position="10"/>
    </location>
</feature>
<evidence type="ECO:0008006" key="8">
    <source>
        <dbReference type="Google" id="ProtNLM"/>
    </source>
</evidence>
<sequence>MLPAGGAARPGSPPAAGPEIRVGDLVRAPVPAPEGKRGRTAVVRFTGFAGGDWVGVELGRPEGRNDGSVNGTRYFECMPGHGLFVRRQAVSMVTPGKPVPTSSRARRRACQASGASAAHVETAAAGAVGSRCISEEAPSMFDEIVIGDTVEGQRYKRLNEFVRCPSSGRLNWESFVKVMRTMLGDRVTERDLQQEWVDAGGAGITVSRLYTLLVSPDHYYVPFVLDKVFELADAPWVQAGISQEKYDHIVTQFVALDTNGDQVLSRKEFESVSGLPEFFDMSRDDISQLFDAVDVDQNQTICMNEFLKYMAKRKDHHPLPAQVDPQRGRLEDMMQHFGFVFCTTEGGHRGAIGDGNCQFYSLSWGLYRTTRRHAELRAEVVRHMRGPGRDDFEVFYAPSHPGQPATYDAYLGRMSRDRAWGDHLTLQAAAALHGLDVRLLTADAFGHAGGGADPSRPYLSISSPTARPRVVWMSFAAQHYDPIEPTSTTPRGLLC</sequence>
<evidence type="ECO:0000259" key="4">
    <source>
        <dbReference type="PROSITE" id="PS50245"/>
    </source>
</evidence>
<dbReference type="PROSITE" id="PS50802">
    <property type="entry name" value="OTU"/>
    <property type="match status" value="1"/>
</dbReference>